<name>A0AAU7XAU6_9HYPH</name>
<dbReference type="EMBL" id="CP158568">
    <property type="protein sequence ID" value="XBY45167.1"/>
    <property type="molecule type" value="Genomic_DNA"/>
</dbReference>
<accession>A0AAU7XAU6</accession>
<evidence type="ECO:0000313" key="2">
    <source>
        <dbReference type="EMBL" id="XBY45167.1"/>
    </source>
</evidence>
<sequence length="162" mass="16834">MRVGVVGLGMLALVAATSAKAADPCDGTKWPLSRELAWFQTAKPVKSGAIMLPGHAAVVELQPMQRVDYAVPLNIGWKTANTFGAVITTATTPGVYQVTISDSTYVGVAQNGKIVTAMAMQTLKGCPGLNRSVRFRLGQGPAAIQIGGAKGDRVLVAIAPED</sequence>
<dbReference type="RefSeq" id="WP_407050258.1">
    <property type="nucleotide sequence ID" value="NZ_CP158568.1"/>
</dbReference>
<dbReference type="AlphaFoldDB" id="A0AAU7XAU6"/>
<feature type="chain" id="PRO_5043952759" evidence="1">
    <location>
        <begin position="22"/>
        <end position="162"/>
    </location>
</feature>
<organism evidence="2">
    <name type="scientific">Methyloraptor flagellatus</name>
    <dbReference type="NCBI Taxonomy" id="3162530"/>
    <lineage>
        <taxon>Bacteria</taxon>
        <taxon>Pseudomonadati</taxon>
        <taxon>Pseudomonadota</taxon>
        <taxon>Alphaproteobacteria</taxon>
        <taxon>Hyphomicrobiales</taxon>
        <taxon>Ancalomicrobiaceae</taxon>
        <taxon>Methyloraptor</taxon>
    </lineage>
</organism>
<protein>
    <submittedName>
        <fullName evidence="2">Uncharacterized protein</fullName>
    </submittedName>
</protein>
<reference evidence="2" key="1">
    <citation type="submission" date="2024-06" db="EMBL/GenBank/DDBJ databases">
        <title>Methylostella associata gen. nov., sp. nov., a novel Ancalomicrobiaceae-affiliated facultatively methylotrophic bacteria that feed on methanotrophs of the genus Methylococcus.</title>
        <authorList>
            <person name="Saltykova V."/>
            <person name="Danilova O.V."/>
            <person name="Oshkin I.Y."/>
            <person name="Belova S.E."/>
            <person name="Pimenov N.V."/>
            <person name="Dedysh S.N."/>
        </authorList>
    </citation>
    <scope>NUCLEOTIDE SEQUENCE</scope>
    <source>
        <strain evidence="2">S20</strain>
    </source>
</reference>
<gene>
    <name evidence="2" type="ORF">ABS361_02415</name>
</gene>
<keyword evidence="1" id="KW-0732">Signal</keyword>
<dbReference type="KEGG" id="mflg:ABS361_02415"/>
<evidence type="ECO:0000256" key="1">
    <source>
        <dbReference type="SAM" id="SignalP"/>
    </source>
</evidence>
<feature type="signal peptide" evidence="1">
    <location>
        <begin position="1"/>
        <end position="21"/>
    </location>
</feature>
<proteinExistence type="predicted"/>